<dbReference type="SMART" id="SM00267">
    <property type="entry name" value="GGDEF"/>
    <property type="match status" value="1"/>
</dbReference>
<dbReference type="SUPFAM" id="SSF55073">
    <property type="entry name" value="Nucleotide cyclase"/>
    <property type="match status" value="1"/>
</dbReference>
<dbReference type="InterPro" id="IPR000160">
    <property type="entry name" value="GGDEF_dom"/>
</dbReference>
<evidence type="ECO:0000256" key="4">
    <source>
        <dbReference type="ARBA" id="ARBA00023125"/>
    </source>
</evidence>
<proteinExistence type="predicted"/>
<dbReference type="PROSITE" id="PS50887">
    <property type="entry name" value="GGDEF"/>
    <property type="match status" value="1"/>
</dbReference>
<dbReference type="Proteomes" id="UP001317705">
    <property type="component" value="Chromosome"/>
</dbReference>
<dbReference type="PANTHER" id="PTHR48111">
    <property type="entry name" value="REGULATOR OF RPOS"/>
    <property type="match status" value="1"/>
</dbReference>
<name>A0ABM8EQ23_9BACT</name>
<organism evidence="9 10">
    <name type="scientific">Geotalea uraniireducens</name>
    <dbReference type="NCBI Taxonomy" id="351604"/>
    <lineage>
        <taxon>Bacteria</taxon>
        <taxon>Pseudomonadati</taxon>
        <taxon>Thermodesulfobacteriota</taxon>
        <taxon>Desulfuromonadia</taxon>
        <taxon>Geobacterales</taxon>
        <taxon>Geobacteraceae</taxon>
        <taxon>Geotalea</taxon>
    </lineage>
</organism>
<keyword evidence="2" id="KW-0902">Two-component regulatory system</keyword>
<evidence type="ECO:0000256" key="2">
    <source>
        <dbReference type="ARBA" id="ARBA00023012"/>
    </source>
</evidence>
<keyword evidence="4" id="KW-0238">DNA-binding</keyword>
<dbReference type="PROSITE" id="PS50110">
    <property type="entry name" value="RESPONSE_REGULATORY"/>
    <property type="match status" value="1"/>
</dbReference>
<dbReference type="InterPro" id="IPR043128">
    <property type="entry name" value="Rev_trsase/Diguanyl_cyclase"/>
</dbReference>
<protein>
    <submittedName>
        <fullName evidence="9">Diguanylate cyclase response regulator</fullName>
    </submittedName>
</protein>
<evidence type="ECO:0000259" key="8">
    <source>
        <dbReference type="PROSITE" id="PS50887"/>
    </source>
</evidence>
<feature type="domain" description="Response regulatory" evidence="7">
    <location>
        <begin position="13"/>
        <end position="129"/>
    </location>
</feature>
<dbReference type="InterPro" id="IPR029787">
    <property type="entry name" value="Nucleotide_cyclase"/>
</dbReference>
<sequence length="318" mass="35099">MAEHAESAPLAAPILIADDNLLIRSMLEGSLKAAGYTVVAAENGKQALEIFNKGYYPIVITDWVMPEMTGPELCRAIRADDSGRYTYLIILTSQDSKNDIIAGLDAGADEYLIKPFHQAELLTRLKTARRILDLESSLKRSMEEVASLSLVDPVTGVFNRRYLEQRLPQELKRAYRYEHSLAVMVIGIGNLRETVESHGHFTGELLLKGCADCLTESVRKDIDWLARFGEETFVAVLPETDAAGAMILAKRLRIRSAATEIKIYNQTVRLAAAFGVVGFTASQQRPGMTMEILLDRATGCFHQALKEAGEPIKGVQIS</sequence>
<dbReference type="NCBIfam" id="TIGR00254">
    <property type="entry name" value="GGDEF"/>
    <property type="match status" value="1"/>
</dbReference>
<dbReference type="SUPFAM" id="SSF52172">
    <property type="entry name" value="CheY-like"/>
    <property type="match status" value="1"/>
</dbReference>
<dbReference type="PANTHER" id="PTHR48111:SF1">
    <property type="entry name" value="TWO-COMPONENT RESPONSE REGULATOR ORR33"/>
    <property type="match status" value="1"/>
</dbReference>
<feature type="domain" description="GGDEF" evidence="8">
    <location>
        <begin position="179"/>
        <end position="317"/>
    </location>
</feature>
<dbReference type="RefSeq" id="WP_282000665.1">
    <property type="nucleotide sequence ID" value="NZ_AP027151.1"/>
</dbReference>
<keyword evidence="10" id="KW-1185">Reference proteome</keyword>
<dbReference type="SMART" id="SM00448">
    <property type="entry name" value="REC"/>
    <property type="match status" value="1"/>
</dbReference>
<evidence type="ECO:0000313" key="9">
    <source>
        <dbReference type="EMBL" id="BDV44568.1"/>
    </source>
</evidence>
<dbReference type="Pfam" id="PF00072">
    <property type="entry name" value="Response_reg"/>
    <property type="match status" value="1"/>
</dbReference>
<accession>A0ABM8EQ23</accession>
<dbReference type="InterPro" id="IPR011006">
    <property type="entry name" value="CheY-like_superfamily"/>
</dbReference>
<dbReference type="Pfam" id="PF00990">
    <property type="entry name" value="GGDEF"/>
    <property type="match status" value="1"/>
</dbReference>
<dbReference type="Gene3D" id="3.30.70.270">
    <property type="match status" value="1"/>
</dbReference>
<evidence type="ECO:0000259" key="7">
    <source>
        <dbReference type="PROSITE" id="PS50110"/>
    </source>
</evidence>
<evidence type="ECO:0000313" key="10">
    <source>
        <dbReference type="Proteomes" id="UP001317705"/>
    </source>
</evidence>
<reference evidence="9 10" key="1">
    <citation type="submission" date="2022-12" db="EMBL/GenBank/DDBJ databases">
        <title>Polyphasic characterization of Geotalea uranireducens NIT-SL11 newly isolated from a complex of sewage sludge and microbially reduced graphene oxide.</title>
        <authorList>
            <person name="Xie L."/>
            <person name="Yoshida N."/>
            <person name="Meng L."/>
        </authorList>
    </citation>
    <scope>NUCLEOTIDE SEQUENCE [LARGE SCALE GENOMIC DNA]</scope>
    <source>
        <strain evidence="9 10">NIT-SL11</strain>
    </source>
</reference>
<keyword evidence="1 6" id="KW-0597">Phosphoprotein</keyword>
<feature type="modified residue" description="4-aspartylphosphate" evidence="6">
    <location>
        <position position="62"/>
    </location>
</feature>
<dbReference type="CDD" id="cd01949">
    <property type="entry name" value="GGDEF"/>
    <property type="match status" value="1"/>
</dbReference>
<dbReference type="InterPro" id="IPR001789">
    <property type="entry name" value="Sig_transdc_resp-reg_receiver"/>
</dbReference>
<dbReference type="CDD" id="cd17574">
    <property type="entry name" value="REC_OmpR"/>
    <property type="match status" value="1"/>
</dbReference>
<keyword evidence="3" id="KW-0805">Transcription regulation</keyword>
<dbReference type="InterPro" id="IPR039420">
    <property type="entry name" value="WalR-like"/>
</dbReference>
<evidence type="ECO:0000256" key="6">
    <source>
        <dbReference type="PROSITE-ProRule" id="PRU00169"/>
    </source>
</evidence>
<keyword evidence="5" id="KW-0804">Transcription</keyword>
<evidence type="ECO:0000256" key="5">
    <source>
        <dbReference type="ARBA" id="ARBA00023163"/>
    </source>
</evidence>
<gene>
    <name evidence="9" type="ORF">GURASL_34910</name>
</gene>
<dbReference type="EMBL" id="AP027151">
    <property type="protein sequence ID" value="BDV44568.1"/>
    <property type="molecule type" value="Genomic_DNA"/>
</dbReference>
<evidence type="ECO:0000256" key="3">
    <source>
        <dbReference type="ARBA" id="ARBA00023015"/>
    </source>
</evidence>
<evidence type="ECO:0000256" key="1">
    <source>
        <dbReference type="ARBA" id="ARBA00022553"/>
    </source>
</evidence>
<dbReference type="Gene3D" id="3.40.50.2300">
    <property type="match status" value="1"/>
</dbReference>